<sequence length="375" mass="41064">MCNLAIYFINTIIMRAAMIFMLSCLVQCSIAQEIPMFIGTYTHAGSQGIYLYMFDMNTGDATMYSSTASEHPSFLARSAKGDMLYAVNEIGDTTASLSSFTFDGDALSFVDAIPTDGASPCHVAVSKRHPLAVVSNYGGGSLSVYRLDKNGGIEQIQHIQQEGAGPNKERQEASHVHSAFFSPDEHRVYVQNLGTDKVTIYRLDKTNDDYRLVEESYLSTPAGGGPRHLVFDENGQNMYVLLEMAAKIAHYENVDGNWALVDTVSINEDGFEGDNGAAEIKRSADGKFLYASNRGDANTITLFAIDNSGKLERKKVYATGGEGPRNFNISPDGRFLLVANQQTNNITIFERSQETGELKDTGKQIEVSTPVCIVF</sequence>
<dbReference type="InterPro" id="IPR050282">
    <property type="entry name" value="Cycloisomerase_2"/>
</dbReference>
<dbReference type="InterPro" id="IPR019405">
    <property type="entry name" value="Lactonase_7-beta_prop"/>
</dbReference>
<name>A0A2S9J3A3_9SPHI</name>
<dbReference type="AlphaFoldDB" id="A0A2S9J3A3"/>
<dbReference type="OrthoDB" id="9790815at2"/>
<dbReference type="PANTHER" id="PTHR30344">
    <property type="entry name" value="6-PHOSPHOGLUCONOLACTONASE-RELATED"/>
    <property type="match status" value="1"/>
</dbReference>
<dbReference type="GO" id="GO:0006006">
    <property type="term" value="P:glucose metabolic process"/>
    <property type="evidence" value="ECO:0007669"/>
    <property type="project" value="UniProtKB-KW"/>
</dbReference>
<proteinExistence type="inferred from homology"/>
<dbReference type="GO" id="GO:0017057">
    <property type="term" value="F:6-phosphogluconolactonase activity"/>
    <property type="evidence" value="ECO:0007669"/>
    <property type="project" value="TreeGrafter"/>
</dbReference>
<dbReference type="SUPFAM" id="SSF51004">
    <property type="entry name" value="C-terminal (heme d1) domain of cytochrome cd1-nitrite reductase"/>
    <property type="match status" value="1"/>
</dbReference>
<dbReference type="InterPro" id="IPR015943">
    <property type="entry name" value="WD40/YVTN_repeat-like_dom_sf"/>
</dbReference>
<comment type="caution">
    <text evidence="3">The sequence shown here is derived from an EMBL/GenBank/DDBJ whole genome shotgun (WGS) entry which is preliminary data.</text>
</comment>
<gene>
    <name evidence="3" type="ORF">C5745_10625</name>
</gene>
<dbReference type="InterPro" id="IPR011048">
    <property type="entry name" value="Haem_d1_sf"/>
</dbReference>
<accession>A0A2S9J3A3</accession>
<dbReference type="PANTHER" id="PTHR30344:SF1">
    <property type="entry name" value="6-PHOSPHOGLUCONOLACTONASE"/>
    <property type="match status" value="1"/>
</dbReference>
<dbReference type="Pfam" id="PF10282">
    <property type="entry name" value="Lactonase"/>
    <property type="match status" value="1"/>
</dbReference>
<protein>
    <submittedName>
        <fullName evidence="3">6-phosphogluconolactonase</fullName>
    </submittedName>
</protein>
<evidence type="ECO:0000256" key="1">
    <source>
        <dbReference type="ARBA" id="ARBA00005564"/>
    </source>
</evidence>
<evidence type="ECO:0000313" key="3">
    <source>
        <dbReference type="EMBL" id="PRD47273.1"/>
    </source>
</evidence>
<comment type="similarity">
    <text evidence="1">Belongs to the cycloisomerase 2 family.</text>
</comment>
<organism evidence="3 4">
    <name type="scientific">Sphingobacterium haloxyli</name>
    <dbReference type="NCBI Taxonomy" id="2100533"/>
    <lineage>
        <taxon>Bacteria</taxon>
        <taxon>Pseudomonadati</taxon>
        <taxon>Bacteroidota</taxon>
        <taxon>Sphingobacteriia</taxon>
        <taxon>Sphingobacteriales</taxon>
        <taxon>Sphingobacteriaceae</taxon>
        <taxon>Sphingobacterium</taxon>
    </lineage>
</organism>
<dbReference type="EMBL" id="PVBQ01000007">
    <property type="protein sequence ID" value="PRD47273.1"/>
    <property type="molecule type" value="Genomic_DNA"/>
</dbReference>
<reference evidence="3 4" key="1">
    <citation type="submission" date="2018-02" db="EMBL/GenBank/DDBJ databases">
        <title>The draft genome of Sphingobacterium sp. 5JN-11.</title>
        <authorList>
            <person name="Liu L."/>
            <person name="Li L."/>
            <person name="Liang L."/>
            <person name="Zhang X."/>
            <person name="Wang T."/>
        </authorList>
    </citation>
    <scope>NUCLEOTIDE SEQUENCE [LARGE SCALE GENOMIC DNA]</scope>
    <source>
        <strain evidence="3 4">5JN-11</strain>
    </source>
</reference>
<dbReference type="Gene3D" id="2.130.10.10">
    <property type="entry name" value="YVTN repeat-like/Quinoprotein amine dehydrogenase"/>
    <property type="match status" value="1"/>
</dbReference>
<keyword evidence="4" id="KW-1185">Reference proteome</keyword>
<keyword evidence="2" id="KW-0119">Carbohydrate metabolism</keyword>
<keyword evidence="2" id="KW-0313">Glucose metabolism</keyword>
<evidence type="ECO:0000313" key="4">
    <source>
        <dbReference type="Proteomes" id="UP000239711"/>
    </source>
</evidence>
<evidence type="ECO:0000256" key="2">
    <source>
        <dbReference type="ARBA" id="ARBA00022526"/>
    </source>
</evidence>
<dbReference type="Proteomes" id="UP000239711">
    <property type="component" value="Unassembled WGS sequence"/>
</dbReference>